<accession>A0A1Y3B543</accession>
<dbReference type="Proteomes" id="UP000194236">
    <property type="component" value="Unassembled WGS sequence"/>
</dbReference>
<gene>
    <name evidence="1" type="ORF">BLA29_008307</name>
</gene>
<comment type="caution">
    <text evidence="1">The sequence shown here is derived from an EMBL/GenBank/DDBJ whole genome shotgun (WGS) entry which is preliminary data.</text>
</comment>
<sequence length="269" mass="31320">MLELFKSFLKNISYQQKLQREAVPPPTTMREKSSFVDDKDELEELNAEMIELFGHINTVQSSYQEIVQSLISIQKNNRRHKSSNSTRMMMTMVADGESKPPPLAPKELMKTESSHQPISLEPFMNPATRNDSFNQLFQRVDRIRSETEQFRSYFTPDGTLQREQYNMNKITFVQYNRWHEQIQELAAIVELILQEYNRESNENDYNRSHQMALPTLHFIQFHLIMIDHLKLIQISICRTETTDAGRDGLVAAAGGGGDRVRARCLFETE</sequence>
<evidence type="ECO:0000313" key="1">
    <source>
        <dbReference type="EMBL" id="OTF75950.1"/>
    </source>
</evidence>
<dbReference type="OrthoDB" id="6513638at2759"/>
<dbReference type="EMBL" id="MUJZ01039620">
    <property type="protein sequence ID" value="OTF75950.1"/>
    <property type="molecule type" value="Genomic_DNA"/>
</dbReference>
<name>A0A1Y3B543_EURMA</name>
<keyword evidence="2" id="KW-1185">Reference proteome</keyword>
<protein>
    <submittedName>
        <fullName evidence="1">Uncharacterized protein</fullName>
    </submittedName>
</protein>
<organism evidence="1 2">
    <name type="scientific">Euroglyphus maynei</name>
    <name type="common">Mayne's house dust mite</name>
    <dbReference type="NCBI Taxonomy" id="6958"/>
    <lineage>
        <taxon>Eukaryota</taxon>
        <taxon>Metazoa</taxon>
        <taxon>Ecdysozoa</taxon>
        <taxon>Arthropoda</taxon>
        <taxon>Chelicerata</taxon>
        <taxon>Arachnida</taxon>
        <taxon>Acari</taxon>
        <taxon>Acariformes</taxon>
        <taxon>Sarcoptiformes</taxon>
        <taxon>Astigmata</taxon>
        <taxon>Psoroptidia</taxon>
        <taxon>Analgoidea</taxon>
        <taxon>Pyroglyphidae</taxon>
        <taxon>Pyroglyphinae</taxon>
        <taxon>Euroglyphus</taxon>
    </lineage>
</organism>
<dbReference type="AlphaFoldDB" id="A0A1Y3B543"/>
<evidence type="ECO:0000313" key="2">
    <source>
        <dbReference type="Proteomes" id="UP000194236"/>
    </source>
</evidence>
<proteinExistence type="predicted"/>
<reference evidence="1 2" key="1">
    <citation type="submission" date="2017-03" db="EMBL/GenBank/DDBJ databases">
        <title>Genome Survey of Euroglyphus maynei.</title>
        <authorList>
            <person name="Arlian L.G."/>
            <person name="Morgan M.S."/>
            <person name="Rider S.D."/>
        </authorList>
    </citation>
    <scope>NUCLEOTIDE SEQUENCE [LARGE SCALE GENOMIC DNA]</scope>
    <source>
        <strain evidence="1">Arlian Lab</strain>
        <tissue evidence="1">Whole body</tissue>
    </source>
</reference>